<dbReference type="EMBL" id="MEIA01000140">
    <property type="protein sequence ID" value="OJF13677.1"/>
    <property type="molecule type" value="Genomic_DNA"/>
</dbReference>
<comment type="caution">
    <text evidence="3">The sequence shown here is derived from an EMBL/GenBank/DDBJ whole genome shotgun (WGS) entry which is preliminary data.</text>
</comment>
<dbReference type="Pfam" id="PF03795">
    <property type="entry name" value="YCII"/>
    <property type="match status" value="1"/>
</dbReference>
<dbReference type="SUPFAM" id="SSF54909">
    <property type="entry name" value="Dimeric alpha+beta barrel"/>
    <property type="match status" value="1"/>
</dbReference>
<dbReference type="InterPro" id="IPR005545">
    <property type="entry name" value="YCII"/>
</dbReference>
<evidence type="ECO:0000259" key="2">
    <source>
        <dbReference type="Pfam" id="PF03795"/>
    </source>
</evidence>
<comment type="similarity">
    <text evidence="1">Belongs to the YciI family.</text>
</comment>
<feature type="domain" description="YCII-related" evidence="2">
    <location>
        <begin position="1"/>
        <end position="81"/>
    </location>
</feature>
<sequence>MFVVTLTYRTDLTQIDEALQDHVAWLDQQYADGVFIASGPRVPRVGGVILARNLSREDLERRLATDPFHQRGLADYAVTEFVPARTAEGFAHLK</sequence>
<dbReference type="PANTHER" id="PTHR37828">
    <property type="entry name" value="GSR2449 PROTEIN"/>
    <property type="match status" value="1"/>
</dbReference>
<dbReference type="Proteomes" id="UP000182486">
    <property type="component" value="Unassembled WGS sequence"/>
</dbReference>
<dbReference type="PANTHER" id="PTHR37828:SF1">
    <property type="entry name" value="YCII-RELATED DOMAIN-CONTAINING PROTEIN"/>
    <property type="match status" value="1"/>
</dbReference>
<name>A0A1K0FLF4_9ACTN</name>
<reference evidence="3 4" key="1">
    <citation type="submission" date="2016-09" db="EMBL/GenBank/DDBJ databases">
        <title>Couchioplanes caeruleus draft genome sequence.</title>
        <authorList>
            <person name="Sheehan J."/>
            <person name="Caffrey P."/>
        </authorList>
    </citation>
    <scope>NUCLEOTIDE SEQUENCE [LARGE SCALE GENOMIC DNA]</scope>
    <source>
        <strain evidence="3 4">DSM 43634</strain>
    </source>
</reference>
<proteinExistence type="inferred from homology"/>
<evidence type="ECO:0000256" key="1">
    <source>
        <dbReference type="ARBA" id="ARBA00007689"/>
    </source>
</evidence>
<dbReference type="InterPro" id="IPR011008">
    <property type="entry name" value="Dimeric_a/b-barrel"/>
</dbReference>
<evidence type="ECO:0000313" key="4">
    <source>
        <dbReference type="Proteomes" id="UP000182486"/>
    </source>
</evidence>
<dbReference type="AlphaFoldDB" id="A0A1K0FLF4"/>
<evidence type="ECO:0000313" key="3">
    <source>
        <dbReference type="EMBL" id="OJF13677.1"/>
    </source>
</evidence>
<dbReference type="Gene3D" id="3.30.70.1060">
    <property type="entry name" value="Dimeric alpha+beta barrel"/>
    <property type="match status" value="1"/>
</dbReference>
<dbReference type="RefSeq" id="WP_071805765.1">
    <property type="nucleotide sequence ID" value="NZ_MEIA01000140.1"/>
</dbReference>
<protein>
    <recommendedName>
        <fullName evidence="2">YCII-related domain-containing protein</fullName>
    </recommendedName>
</protein>
<organism evidence="3 4">
    <name type="scientific">Couchioplanes caeruleus subsp. caeruleus</name>
    <dbReference type="NCBI Taxonomy" id="56427"/>
    <lineage>
        <taxon>Bacteria</taxon>
        <taxon>Bacillati</taxon>
        <taxon>Actinomycetota</taxon>
        <taxon>Actinomycetes</taxon>
        <taxon>Micromonosporales</taxon>
        <taxon>Micromonosporaceae</taxon>
        <taxon>Couchioplanes</taxon>
    </lineage>
</organism>
<keyword evidence="4" id="KW-1185">Reference proteome</keyword>
<gene>
    <name evidence="3" type="ORF">BG844_13995</name>
</gene>
<accession>A0A1K0FLF4</accession>